<evidence type="ECO:0000313" key="12">
    <source>
        <dbReference type="EMBL" id="NBN62400.1"/>
    </source>
</evidence>
<comment type="pathway">
    <text evidence="3 10">Carbohydrate metabolism; galactose metabolism.</text>
</comment>
<comment type="cofactor">
    <cofactor evidence="2 10">
        <name>NAD(+)</name>
        <dbReference type="ChEBI" id="CHEBI:57540"/>
    </cofactor>
</comment>
<reference evidence="12 13" key="1">
    <citation type="submission" date="2020-01" db="EMBL/GenBank/DDBJ databases">
        <authorList>
            <person name="Peng S.Y."/>
            <person name="Li J."/>
            <person name="Wang M."/>
            <person name="Wang L."/>
            <person name="Wang C.Q."/>
            <person name="Wang J.R."/>
        </authorList>
    </citation>
    <scope>NUCLEOTIDE SEQUENCE [LARGE SCALE GENOMIC DNA]</scope>
    <source>
        <strain evidence="12 13">XCT-34</strain>
    </source>
</reference>
<evidence type="ECO:0000259" key="11">
    <source>
        <dbReference type="Pfam" id="PF01370"/>
    </source>
</evidence>
<dbReference type="EC" id="5.1.3.2" evidence="5 10"/>
<evidence type="ECO:0000256" key="8">
    <source>
        <dbReference type="ARBA" id="ARBA00023235"/>
    </source>
</evidence>
<dbReference type="PANTHER" id="PTHR43725:SF53">
    <property type="entry name" value="UDP-ARABINOSE 4-EPIMERASE 1"/>
    <property type="match status" value="1"/>
</dbReference>
<accession>A0ABW9ZI59</accession>
<evidence type="ECO:0000256" key="6">
    <source>
        <dbReference type="ARBA" id="ARBA00018569"/>
    </source>
</evidence>
<comment type="caution">
    <text evidence="12">The sequence shown here is derived from an EMBL/GenBank/DDBJ whole genome shotgun (WGS) entry which is preliminary data.</text>
</comment>
<evidence type="ECO:0000256" key="5">
    <source>
        <dbReference type="ARBA" id="ARBA00013189"/>
    </source>
</evidence>
<dbReference type="PANTHER" id="PTHR43725">
    <property type="entry name" value="UDP-GLUCOSE 4-EPIMERASE"/>
    <property type="match status" value="1"/>
</dbReference>
<evidence type="ECO:0000256" key="4">
    <source>
        <dbReference type="ARBA" id="ARBA00007637"/>
    </source>
</evidence>
<evidence type="ECO:0000256" key="10">
    <source>
        <dbReference type="RuleBase" id="RU366046"/>
    </source>
</evidence>
<name>A0ABW9ZI59_9HYPH</name>
<dbReference type="NCBIfam" id="TIGR01179">
    <property type="entry name" value="galE"/>
    <property type="match status" value="1"/>
</dbReference>
<evidence type="ECO:0000256" key="7">
    <source>
        <dbReference type="ARBA" id="ARBA00023027"/>
    </source>
</evidence>
<dbReference type="InterPro" id="IPR036291">
    <property type="entry name" value="NAD(P)-bd_dom_sf"/>
</dbReference>
<feature type="domain" description="NAD-dependent epimerase/dehydratase" evidence="11">
    <location>
        <begin position="4"/>
        <end position="252"/>
    </location>
</feature>
<evidence type="ECO:0000256" key="2">
    <source>
        <dbReference type="ARBA" id="ARBA00001911"/>
    </source>
</evidence>
<gene>
    <name evidence="12" type="primary">galE</name>
    <name evidence="12" type="ORF">GWI71_01780</name>
</gene>
<keyword evidence="8 10" id="KW-0413">Isomerase</keyword>
<dbReference type="InterPro" id="IPR001509">
    <property type="entry name" value="Epimerase_deHydtase"/>
</dbReference>
<evidence type="ECO:0000256" key="9">
    <source>
        <dbReference type="ARBA" id="ARBA00023277"/>
    </source>
</evidence>
<organism evidence="12 13">
    <name type="scientific">Pannonibacter tanglangensis</name>
    <dbReference type="NCBI Taxonomy" id="2750084"/>
    <lineage>
        <taxon>Bacteria</taxon>
        <taxon>Pseudomonadati</taxon>
        <taxon>Pseudomonadota</taxon>
        <taxon>Alphaproteobacteria</taxon>
        <taxon>Hyphomicrobiales</taxon>
        <taxon>Stappiaceae</taxon>
        <taxon>Pannonibacter</taxon>
    </lineage>
</organism>
<dbReference type="InterPro" id="IPR005886">
    <property type="entry name" value="UDP_G4E"/>
</dbReference>
<proteinExistence type="inferred from homology"/>
<evidence type="ECO:0000256" key="1">
    <source>
        <dbReference type="ARBA" id="ARBA00000083"/>
    </source>
</evidence>
<dbReference type="GO" id="GO:0003978">
    <property type="term" value="F:UDP-glucose 4-epimerase activity"/>
    <property type="evidence" value="ECO:0007669"/>
    <property type="project" value="UniProtKB-EC"/>
</dbReference>
<evidence type="ECO:0000313" key="13">
    <source>
        <dbReference type="Proteomes" id="UP000541347"/>
    </source>
</evidence>
<dbReference type="Gene3D" id="3.90.25.10">
    <property type="entry name" value="UDP-galactose 4-epimerase, domain 1"/>
    <property type="match status" value="1"/>
</dbReference>
<dbReference type="EMBL" id="JAABLP010000001">
    <property type="protein sequence ID" value="NBN62400.1"/>
    <property type="molecule type" value="Genomic_DNA"/>
</dbReference>
<dbReference type="RefSeq" id="WP_161673318.1">
    <property type="nucleotide sequence ID" value="NZ_JAABLP010000001.1"/>
</dbReference>
<keyword evidence="7 10" id="KW-0520">NAD</keyword>
<dbReference type="Gene3D" id="3.40.50.720">
    <property type="entry name" value="NAD(P)-binding Rossmann-like Domain"/>
    <property type="match status" value="1"/>
</dbReference>
<dbReference type="SUPFAM" id="SSF51735">
    <property type="entry name" value="NAD(P)-binding Rossmann-fold domains"/>
    <property type="match status" value="1"/>
</dbReference>
<dbReference type="Pfam" id="PF01370">
    <property type="entry name" value="Epimerase"/>
    <property type="match status" value="1"/>
</dbReference>
<evidence type="ECO:0000256" key="3">
    <source>
        <dbReference type="ARBA" id="ARBA00004947"/>
    </source>
</evidence>
<dbReference type="Proteomes" id="UP000541347">
    <property type="component" value="Unassembled WGS sequence"/>
</dbReference>
<keyword evidence="13" id="KW-1185">Reference proteome</keyword>
<dbReference type="CDD" id="cd05247">
    <property type="entry name" value="UDP_G4E_1_SDR_e"/>
    <property type="match status" value="1"/>
</dbReference>
<comment type="catalytic activity">
    <reaction evidence="1 10">
        <text>UDP-alpha-D-glucose = UDP-alpha-D-galactose</text>
        <dbReference type="Rhea" id="RHEA:22168"/>
        <dbReference type="ChEBI" id="CHEBI:58885"/>
        <dbReference type="ChEBI" id="CHEBI:66914"/>
        <dbReference type="EC" id="5.1.3.2"/>
    </reaction>
</comment>
<sequence length="332" mass="35980">MKTLITGGAGYIGSHMAHCLARSGEYLVVLDNLSTGFGWLLPPSAELIVGDVSDTALVERVLAEHQVSAVIHFAGSIIVPESVSDPLKYYRNNTAASRNLIEACIKAGVDKFIFSSTAAVYGDPVSIPVEEDAPLAPLSPYGLSKLMTEQMLRDVSAAHDFRYTALRYFNVAGADPEGMTGQSTPEATHLIKVACQTALGQRPEMKLFGADYDTIDGTAVRDYIHVSDLVEAHRLALLRLRAGGASAVMNCGYGEGFSVRQVIETVKRVSGVDFKVIESDRRPGDSPKVVASNARACTELGWVPKYNDLELIVRHALEWEQKLIARRVNEGT</sequence>
<comment type="subunit">
    <text evidence="10">Homodimer.</text>
</comment>
<protein>
    <recommendedName>
        <fullName evidence="6 10">UDP-glucose 4-epimerase</fullName>
        <ecNumber evidence="5 10">5.1.3.2</ecNumber>
    </recommendedName>
</protein>
<comment type="similarity">
    <text evidence="4 10">Belongs to the NAD(P)-dependent epimerase/dehydratase family.</text>
</comment>
<keyword evidence="9 10" id="KW-0119">Carbohydrate metabolism</keyword>